<accession>A0A5K4EM50</accession>
<protein>
    <submittedName>
        <fullName evidence="3">Putative ubiquitin-protein ligase BRE1</fullName>
    </submittedName>
</protein>
<dbReference type="STRING" id="6183.A0A5K4EM50"/>
<feature type="region of interest" description="Disordered" evidence="2">
    <location>
        <begin position="588"/>
        <end position="625"/>
    </location>
</feature>
<feature type="region of interest" description="Disordered" evidence="2">
    <location>
        <begin position="512"/>
        <end position="559"/>
    </location>
</feature>
<dbReference type="WBParaSite" id="Smp_131060.3">
    <property type="protein sequence ID" value="Smp_131060.3"/>
    <property type="gene ID" value="Smp_131060"/>
</dbReference>
<evidence type="ECO:0000256" key="2">
    <source>
        <dbReference type="SAM" id="MobiDB-lite"/>
    </source>
</evidence>
<organism evidence="3">
    <name type="scientific">Schistosoma mansoni</name>
    <name type="common">Blood fluke</name>
    <dbReference type="NCBI Taxonomy" id="6183"/>
    <lineage>
        <taxon>Eukaryota</taxon>
        <taxon>Metazoa</taxon>
        <taxon>Spiralia</taxon>
        <taxon>Lophotrochozoa</taxon>
        <taxon>Platyhelminthes</taxon>
        <taxon>Trematoda</taxon>
        <taxon>Digenea</taxon>
        <taxon>Strigeidida</taxon>
        <taxon>Schistosomatoidea</taxon>
        <taxon>Schistosomatidae</taxon>
        <taxon>Schistosoma</taxon>
    </lineage>
</organism>
<feature type="region of interest" description="Disordered" evidence="2">
    <location>
        <begin position="1"/>
        <end position="22"/>
    </location>
</feature>
<dbReference type="PANTHER" id="PTHR14845:SF5">
    <property type="entry name" value="BASAL BODY-ORIENTATION FACTOR 1"/>
    <property type="match status" value="1"/>
</dbReference>
<dbReference type="AlphaFoldDB" id="A0A5K4EM50"/>
<feature type="compositionally biased region" description="Basic and acidic residues" evidence="2">
    <location>
        <begin position="514"/>
        <end position="528"/>
    </location>
</feature>
<evidence type="ECO:0000313" key="3">
    <source>
        <dbReference type="WBParaSite" id="Smp_131060.3"/>
    </source>
</evidence>
<dbReference type="PANTHER" id="PTHR14845">
    <property type="entry name" value="COILED-COIL DOMAIN-CONTAINING 166"/>
    <property type="match status" value="1"/>
</dbReference>
<name>A0A5K4EM50_SCHMA</name>
<keyword evidence="1" id="KW-0175">Coiled coil</keyword>
<dbReference type="ExpressionAtlas" id="A0A5K4EM50">
    <property type="expression patterns" value="baseline"/>
</dbReference>
<proteinExistence type="predicted"/>
<reference evidence="3" key="1">
    <citation type="submission" date="2019-11" db="UniProtKB">
        <authorList>
            <consortium name="WormBaseParasite"/>
        </authorList>
    </citation>
    <scope>IDENTIFICATION</scope>
    <source>
        <strain evidence="3">Puerto Rican</strain>
    </source>
</reference>
<feature type="compositionally biased region" description="Basic residues" evidence="2">
    <location>
        <begin position="1"/>
        <end position="15"/>
    </location>
</feature>
<feature type="compositionally biased region" description="Low complexity" evidence="2">
    <location>
        <begin position="531"/>
        <end position="553"/>
    </location>
</feature>
<dbReference type="InParanoid" id="A0A5K4EM50"/>
<evidence type="ECO:0000256" key="1">
    <source>
        <dbReference type="SAM" id="Coils"/>
    </source>
</evidence>
<feature type="coiled-coil region" evidence="1">
    <location>
        <begin position="233"/>
        <end position="309"/>
    </location>
</feature>
<sequence length="625" mass="73491">MVKKGNKKASKKKNLKNSNDDKIKKLEDVRRIAAVNAKLWETRVEIAEKVKDKIQERAKQLADDNARLSDALRQSERESIDVFSYLKKQNEDKDSELKELKDKIESMSISHEKDKELIIRDAKQQISCTNSEKEKKCDKIKELEREIMQLDEYKSERIRTDNEIKQLRDEVQNQKCLIENMETKFFEEKLKMRESSIKDIKALAEEAHKISIRNLDDSVKLSFVQNVAMRRFITFLRRQLVSAEDLSRSLNEENKKLTLEKETLEGLLLSKSLECKKLKELIQEKDQKLELYQCEIEHLTEDLNKQKTIFNEQVTLQTVESSKTIENLTRTLEFERKQMIRISSLANRILQQRNEIEEFFITSLNYVRDEIKVNQSWIMRGNNLLLWMEKNNYIHDAKSAYEASIRLAHLGKSNYPPIRTFQNKINSTNNIYDDFKIAQKIPKSTHLTIRDLTWEQKERVLSILFEKMNQSKMKLNNKINSEKSSGKNIFLNNEYGINQLNEMDPKSILYTSMNDHESNRGGQDKGEMDDNNNNNNNTNNSNNNNSNGNNNDNSNEEDSNKIVMNKSEELTKKLYEKLIKFSNHKKDQNNLTDQFDNDHEPNQRNIDSIMDDQINQTKVPYPSPQ</sequence>